<dbReference type="InterPro" id="IPR014710">
    <property type="entry name" value="RmlC-like_jellyroll"/>
</dbReference>
<dbReference type="Gene3D" id="2.60.120.10">
    <property type="entry name" value="Jelly Rolls"/>
    <property type="match status" value="1"/>
</dbReference>
<reference evidence="2 3" key="1">
    <citation type="submission" date="2016-03" db="EMBL/GenBank/DDBJ databases">
        <title>Microsymbionts genomes from the relict species Vavilovia formosa (Stev.) Fed.</title>
        <authorList>
            <person name="Kopat V."/>
            <person name="Chirak E."/>
            <person name="Kimeklis A."/>
            <person name="Andronov E."/>
        </authorList>
    </citation>
    <scope>NUCLEOTIDE SEQUENCE [LARGE SCALE GENOMIC DNA]</scope>
    <source>
        <strain evidence="2 3">Vaf07</strain>
    </source>
</reference>
<feature type="domain" description="ChrR-like cupin" evidence="1">
    <location>
        <begin position="20"/>
        <end position="112"/>
    </location>
</feature>
<gene>
    <name evidence="2" type="ORF">A4A58_24060</name>
</gene>
<name>A0A161RM82_9BRAD</name>
<evidence type="ECO:0000313" key="2">
    <source>
        <dbReference type="EMBL" id="KZD24218.1"/>
    </source>
</evidence>
<sequence>MIGSTHVLASPEIAVVAIPEDERIWVPQAPDVWFRPLMLNTRQGQWCNLLRVRRAGVLSRHLHPNPVHGFVLRGKWFYREHQWVATEGSYVFEPPGEIHTLVVPEDVSEMITFFNIQGSMLYLDENNKHVGYEDVFTKIDMCRAHYESVGLGRDYVDQFVR</sequence>
<dbReference type="InterPro" id="IPR011051">
    <property type="entry name" value="RmlC_Cupin_sf"/>
</dbReference>
<dbReference type="InterPro" id="IPR025979">
    <property type="entry name" value="ChrR-like_cupin_dom"/>
</dbReference>
<proteinExistence type="predicted"/>
<keyword evidence="3" id="KW-1185">Reference proteome</keyword>
<dbReference type="AlphaFoldDB" id="A0A161RM82"/>
<accession>A0A161RM82</accession>
<dbReference type="Proteomes" id="UP000076574">
    <property type="component" value="Unassembled WGS sequence"/>
</dbReference>
<comment type="caution">
    <text evidence="2">The sequence shown here is derived from an EMBL/GenBank/DDBJ whole genome shotgun (WGS) entry which is preliminary data.</text>
</comment>
<protein>
    <submittedName>
        <fullName evidence="2">Cupin</fullName>
    </submittedName>
</protein>
<dbReference type="SUPFAM" id="SSF51182">
    <property type="entry name" value="RmlC-like cupins"/>
    <property type="match status" value="1"/>
</dbReference>
<evidence type="ECO:0000259" key="1">
    <source>
        <dbReference type="Pfam" id="PF12973"/>
    </source>
</evidence>
<dbReference type="STRING" id="943830.A4A58_24060"/>
<dbReference type="EMBL" id="LVYV01000005">
    <property type="protein sequence ID" value="KZD24218.1"/>
    <property type="molecule type" value="Genomic_DNA"/>
</dbReference>
<dbReference type="Pfam" id="PF12973">
    <property type="entry name" value="Cupin_7"/>
    <property type="match status" value="1"/>
</dbReference>
<dbReference type="CDD" id="cd20302">
    <property type="entry name" value="cupin_DAD"/>
    <property type="match status" value="1"/>
</dbReference>
<dbReference type="OrthoDB" id="564955at2"/>
<organism evidence="2 3">
    <name type="scientific">Tardiphaga robiniae</name>
    <dbReference type="NCBI Taxonomy" id="943830"/>
    <lineage>
        <taxon>Bacteria</taxon>
        <taxon>Pseudomonadati</taxon>
        <taxon>Pseudomonadota</taxon>
        <taxon>Alphaproteobacteria</taxon>
        <taxon>Hyphomicrobiales</taxon>
        <taxon>Nitrobacteraceae</taxon>
        <taxon>Tardiphaga</taxon>
    </lineage>
</organism>
<evidence type="ECO:0000313" key="3">
    <source>
        <dbReference type="Proteomes" id="UP000076574"/>
    </source>
</evidence>